<sequence length="229" mass="26218">MVVQKKDGTIRLCVDYHQLNAKTRRDAFPLPRIEESLDALSGATLFSTLDLASGYNQEHLRRLELVLDRLRQHGLKLKLNQIALPDFNTGAMENWGLITYRETALLYDPDVSSNGNKERIATIIAHELAHMKDLIVLSNIHRVFAVDVLASSHPLSSKEEEIQRPEQISELFDAISYSKTYLNEFAFNNTVYSDLWDHLQARPSWVWFLTLSALKDICCSAGRCENWNQ</sequence>
<name>A0AAV6GJM0_9TELE</name>
<dbReference type="Gene3D" id="3.30.70.270">
    <property type="match status" value="1"/>
</dbReference>
<dbReference type="InterPro" id="IPR027268">
    <property type="entry name" value="Peptidase_M4/M1_CTD_sf"/>
</dbReference>
<dbReference type="SUPFAM" id="SSF56672">
    <property type="entry name" value="DNA/RNA polymerases"/>
    <property type="match status" value="1"/>
</dbReference>
<evidence type="ECO:0000313" key="3">
    <source>
        <dbReference type="Proteomes" id="UP000823561"/>
    </source>
</evidence>
<feature type="domain" description="Peptidase M1 membrane alanine aminopeptidase" evidence="1">
    <location>
        <begin position="78"/>
        <end position="131"/>
    </location>
</feature>
<protein>
    <recommendedName>
        <fullName evidence="1">Peptidase M1 membrane alanine aminopeptidase domain-containing protein</fullName>
    </recommendedName>
</protein>
<dbReference type="CDD" id="cd01647">
    <property type="entry name" value="RT_LTR"/>
    <property type="match status" value="1"/>
</dbReference>
<dbReference type="GO" id="GO:0008270">
    <property type="term" value="F:zinc ion binding"/>
    <property type="evidence" value="ECO:0007669"/>
    <property type="project" value="InterPro"/>
</dbReference>
<dbReference type="PANTHER" id="PTHR11533">
    <property type="entry name" value="PROTEASE M1 ZINC METALLOPROTEASE"/>
    <property type="match status" value="1"/>
</dbReference>
<dbReference type="GO" id="GO:0006508">
    <property type="term" value="P:proteolysis"/>
    <property type="evidence" value="ECO:0007669"/>
    <property type="project" value="TreeGrafter"/>
</dbReference>
<dbReference type="InterPro" id="IPR043502">
    <property type="entry name" value="DNA/RNA_pol_sf"/>
</dbReference>
<keyword evidence="3" id="KW-1185">Reference proteome</keyword>
<reference evidence="2" key="1">
    <citation type="submission" date="2020-10" db="EMBL/GenBank/DDBJ databases">
        <title>Chromosome-scale genome assembly of the Allis shad, Alosa alosa.</title>
        <authorList>
            <person name="Margot Z."/>
            <person name="Christophe K."/>
            <person name="Cabau C."/>
            <person name="Louis A."/>
            <person name="Berthelot C."/>
            <person name="Parey E."/>
            <person name="Roest Crollius H."/>
            <person name="Montfort J."/>
            <person name="Robinson-Rechavi M."/>
            <person name="Bucao C."/>
            <person name="Bouchez O."/>
            <person name="Gislard M."/>
            <person name="Lluch J."/>
            <person name="Milhes M."/>
            <person name="Lampietro C."/>
            <person name="Lopez Roques C."/>
            <person name="Donnadieu C."/>
            <person name="Braasch I."/>
            <person name="Desvignes T."/>
            <person name="Postlethwait J."/>
            <person name="Bobe J."/>
            <person name="Guiguen Y."/>
        </authorList>
    </citation>
    <scope>NUCLEOTIDE SEQUENCE</scope>
    <source>
        <strain evidence="2">M-15738</strain>
        <tissue evidence="2">Blood</tissue>
    </source>
</reference>
<organism evidence="2 3">
    <name type="scientific">Alosa alosa</name>
    <name type="common">allis shad</name>
    <dbReference type="NCBI Taxonomy" id="278164"/>
    <lineage>
        <taxon>Eukaryota</taxon>
        <taxon>Metazoa</taxon>
        <taxon>Chordata</taxon>
        <taxon>Craniata</taxon>
        <taxon>Vertebrata</taxon>
        <taxon>Euteleostomi</taxon>
        <taxon>Actinopterygii</taxon>
        <taxon>Neopterygii</taxon>
        <taxon>Teleostei</taxon>
        <taxon>Clupei</taxon>
        <taxon>Clupeiformes</taxon>
        <taxon>Clupeoidei</taxon>
        <taxon>Clupeidae</taxon>
        <taxon>Alosa</taxon>
    </lineage>
</organism>
<dbReference type="Pfam" id="PF01433">
    <property type="entry name" value="Peptidase_M1"/>
    <property type="match status" value="1"/>
</dbReference>
<dbReference type="GO" id="GO:0043171">
    <property type="term" value="P:peptide catabolic process"/>
    <property type="evidence" value="ECO:0007669"/>
    <property type="project" value="TreeGrafter"/>
</dbReference>
<dbReference type="InterPro" id="IPR043128">
    <property type="entry name" value="Rev_trsase/Diguanyl_cyclase"/>
</dbReference>
<dbReference type="PANTHER" id="PTHR11533:SF172">
    <property type="entry name" value="AMINOPEPTIDASE N"/>
    <property type="match status" value="1"/>
</dbReference>
<comment type="caution">
    <text evidence="2">The sequence shown here is derived from an EMBL/GenBank/DDBJ whole genome shotgun (WGS) entry which is preliminary data.</text>
</comment>
<dbReference type="GO" id="GO:0070006">
    <property type="term" value="F:metalloaminopeptidase activity"/>
    <property type="evidence" value="ECO:0007669"/>
    <property type="project" value="TreeGrafter"/>
</dbReference>
<dbReference type="GO" id="GO:0005737">
    <property type="term" value="C:cytoplasm"/>
    <property type="evidence" value="ECO:0007669"/>
    <property type="project" value="TreeGrafter"/>
</dbReference>
<dbReference type="GO" id="GO:0005615">
    <property type="term" value="C:extracellular space"/>
    <property type="evidence" value="ECO:0007669"/>
    <property type="project" value="TreeGrafter"/>
</dbReference>
<proteinExistence type="predicted"/>
<dbReference type="InterPro" id="IPR014782">
    <property type="entry name" value="Peptidase_M1_dom"/>
</dbReference>
<dbReference type="SUPFAM" id="SSF55486">
    <property type="entry name" value="Metalloproteases ('zincins'), catalytic domain"/>
    <property type="match status" value="1"/>
</dbReference>
<evidence type="ECO:0000313" key="2">
    <source>
        <dbReference type="EMBL" id="KAG5273890.1"/>
    </source>
</evidence>
<dbReference type="GO" id="GO:0042277">
    <property type="term" value="F:peptide binding"/>
    <property type="evidence" value="ECO:0007669"/>
    <property type="project" value="TreeGrafter"/>
</dbReference>
<evidence type="ECO:0000259" key="1">
    <source>
        <dbReference type="Pfam" id="PF01433"/>
    </source>
</evidence>
<dbReference type="EMBL" id="JADWDJ010000011">
    <property type="protein sequence ID" value="KAG5273890.1"/>
    <property type="molecule type" value="Genomic_DNA"/>
</dbReference>
<dbReference type="Gene3D" id="3.10.10.10">
    <property type="entry name" value="HIV Type 1 Reverse Transcriptase, subunit A, domain 1"/>
    <property type="match status" value="1"/>
</dbReference>
<dbReference type="GO" id="GO:0005886">
    <property type="term" value="C:plasma membrane"/>
    <property type="evidence" value="ECO:0007669"/>
    <property type="project" value="TreeGrafter"/>
</dbReference>
<gene>
    <name evidence="2" type="ORF">AALO_G00156790</name>
</gene>
<dbReference type="Gene3D" id="1.10.390.10">
    <property type="entry name" value="Neutral Protease Domain 2"/>
    <property type="match status" value="2"/>
</dbReference>
<dbReference type="Proteomes" id="UP000823561">
    <property type="component" value="Chromosome 11"/>
</dbReference>
<accession>A0AAV6GJM0</accession>
<dbReference type="AlphaFoldDB" id="A0AAV6GJM0"/>
<dbReference type="InterPro" id="IPR050344">
    <property type="entry name" value="Peptidase_M1_aminopeptidases"/>
</dbReference>